<sequence>MKNHATALHRALLLAALPAVLAFAGCGKDDPDPVPVVEQGSILFVNAAANTFVGIKAFVDNEEKTTLTYGVNGGGSTPAYQPVNAGSRTIKIDNAASAGTTFFTQTTTVEKDKKYSLFVYSPNSTPTPAGLLTTDDLTAPASGKAKIRLVHVALGFPVTPGAISLSQSQPVGFLPLTSAVTVPGASGFVEINSGPANLLVTTGTSPTGITVATVGDGTGSGTGTKNYESGKIYTIVVRGSVGNQDPARDAKAFIIQNN</sequence>
<keyword evidence="4" id="KW-1185">Reference proteome</keyword>
<gene>
    <name evidence="3" type="ORF">EWM57_01610</name>
</gene>
<dbReference type="AlphaFoldDB" id="A0A4Q5LK61"/>
<accession>A0A4Q5LK61</accession>
<dbReference type="PROSITE" id="PS51257">
    <property type="entry name" value="PROKAR_LIPOPROTEIN"/>
    <property type="match status" value="1"/>
</dbReference>
<reference evidence="3 4" key="1">
    <citation type="submission" date="2019-02" db="EMBL/GenBank/DDBJ databases">
        <title>Bacterial novel species isolated from soil.</title>
        <authorList>
            <person name="Jung H.-Y."/>
        </authorList>
    </citation>
    <scope>NUCLEOTIDE SEQUENCE [LARGE SCALE GENOMIC DNA]</scope>
    <source>
        <strain evidence="3 4">1-3-3-3</strain>
    </source>
</reference>
<dbReference type="InterPro" id="IPR025510">
    <property type="entry name" value="DUF4397"/>
</dbReference>
<dbReference type="Pfam" id="PF14344">
    <property type="entry name" value="DUF4397"/>
    <property type="match status" value="1"/>
</dbReference>
<protein>
    <submittedName>
        <fullName evidence="3">DUF4397 domain-containing protein</fullName>
    </submittedName>
</protein>
<dbReference type="OrthoDB" id="9792011at2"/>
<keyword evidence="1" id="KW-0732">Signal</keyword>
<comment type="caution">
    <text evidence="3">The sequence shown here is derived from an EMBL/GenBank/DDBJ whole genome shotgun (WGS) entry which is preliminary data.</text>
</comment>
<feature type="domain" description="DUF4397" evidence="2">
    <location>
        <begin position="44"/>
        <end position="156"/>
    </location>
</feature>
<evidence type="ECO:0000313" key="3">
    <source>
        <dbReference type="EMBL" id="RYU84412.1"/>
    </source>
</evidence>
<dbReference type="Proteomes" id="UP000294155">
    <property type="component" value="Unassembled WGS sequence"/>
</dbReference>
<evidence type="ECO:0000256" key="1">
    <source>
        <dbReference type="SAM" id="SignalP"/>
    </source>
</evidence>
<feature type="signal peptide" evidence="1">
    <location>
        <begin position="1"/>
        <end position="24"/>
    </location>
</feature>
<name>A0A4Q5LK61_9BACT</name>
<organism evidence="3 4">
    <name type="scientific">Hymenobacter persicinus</name>
    <dbReference type="NCBI Taxonomy" id="2025506"/>
    <lineage>
        <taxon>Bacteria</taxon>
        <taxon>Pseudomonadati</taxon>
        <taxon>Bacteroidota</taxon>
        <taxon>Cytophagia</taxon>
        <taxon>Cytophagales</taxon>
        <taxon>Hymenobacteraceae</taxon>
        <taxon>Hymenobacter</taxon>
    </lineage>
</organism>
<dbReference type="EMBL" id="SEWE01000002">
    <property type="protein sequence ID" value="RYU84412.1"/>
    <property type="molecule type" value="Genomic_DNA"/>
</dbReference>
<evidence type="ECO:0000259" key="2">
    <source>
        <dbReference type="Pfam" id="PF14344"/>
    </source>
</evidence>
<feature type="chain" id="PRO_5020749921" evidence="1">
    <location>
        <begin position="25"/>
        <end position="258"/>
    </location>
</feature>
<evidence type="ECO:0000313" key="4">
    <source>
        <dbReference type="Proteomes" id="UP000294155"/>
    </source>
</evidence>
<proteinExistence type="predicted"/>
<dbReference type="RefSeq" id="WP_129919372.1">
    <property type="nucleotide sequence ID" value="NZ_SEWE01000002.1"/>
</dbReference>